<accession>A0A0E9QSW6</accession>
<reference evidence="1" key="2">
    <citation type="journal article" date="2015" name="Fish Shellfish Immunol.">
        <title>Early steps in the European eel (Anguilla anguilla)-Vibrio vulnificus interaction in the gills: Role of the RtxA13 toxin.</title>
        <authorList>
            <person name="Callol A."/>
            <person name="Pajuelo D."/>
            <person name="Ebbesson L."/>
            <person name="Teles M."/>
            <person name="MacKenzie S."/>
            <person name="Amaro C."/>
        </authorList>
    </citation>
    <scope>NUCLEOTIDE SEQUENCE</scope>
</reference>
<reference evidence="1" key="1">
    <citation type="submission" date="2014-11" db="EMBL/GenBank/DDBJ databases">
        <authorList>
            <person name="Amaro Gonzalez C."/>
        </authorList>
    </citation>
    <scope>NUCLEOTIDE SEQUENCE</scope>
</reference>
<proteinExistence type="predicted"/>
<organism evidence="1">
    <name type="scientific">Anguilla anguilla</name>
    <name type="common">European freshwater eel</name>
    <name type="synonym">Muraena anguilla</name>
    <dbReference type="NCBI Taxonomy" id="7936"/>
    <lineage>
        <taxon>Eukaryota</taxon>
        <taxon>Metazoa</taxon>
        <taxon>Chordata</taxon>
        <taxon>Craniata</taxon>
        <taxon>Vertebrata</taxon>
        <taxon>Euteleostomi</taxon>
        <taxon>Actinopterygii</taxon>
        <taxon>Neopterygii</taxon>
        <taxon>Teleostei</taxon>
        <taxon>Anguilliformes</taxon>
        <taxon>Anguillidae</taxon>
        <taxon>Anguilla</taxon>
    </lineage>
</organism>
<name>A0A0E9QSW6_ANGAN</name>
<evidence type="ECO:0000313" key="1">
    <source>
        <dbReference type="EMBL" id="JAH20056.1"/>
    </source>
</evidence>
<dbReference type="EMBL" id="GBXM01088521">
    <property type="protein sequence ID" value="JAH20056.1"/>
    <property type="molecule type" value="Transcribed_RNA"/>
</dbReference>
<sequence length="20" mass="2494">MDHPPAFCRYFYFSIEMPLE</sequence>
<dbReference type="AlphaFoldDB" id="A0A0E9QSW6"/>
<protein>
    <submittedName>
        <fullName evidence="1">Uncharacterized protein</fullName>
    </submittedName>
</protein>